<dbReference type="EMBL" id="JAHLFV010000197">
    <property type="protein sequence ID" value="MBU3850592.1"/>
    <property type="molecule type" value="Genomic_DNA"/>
</dbReference>
<comment type="caution">
    <text evidence="1">The sequence shown here is derived from an EMBL/GenBank/DDBJ whole genome shotgun (WGS) entry which is preliminary data.</text>
</comment>
<organism evidence="1 2">
    <name type="scientific">Candidatus Treponema excrementipullorum</name>
    <dbReference type="NCBI Taxonomy" id="2838768"/>
    <lineage>
        <taxon>Bacteria</taxon>
        <taxon>Pseudomonadati</taxon>
        <taxon>Spirochaetota</taxon>
        <taxon>Spirochaetia</taxon>
        <taxon>Spirochaetales</taxon>
        <taxon>Treponemataceae</taxon>
        <taxon>Treponema</taxon>
    </lineage>
</organism>
<gene>
    <name evidence="1" type="ORF">IAA16_08505</name>
</gene>
<evidence type="ECO:0000313" key="2">
    <source>
        <dbReference type="Proteomes" id="UP000823914"/>
    </source>
</evidence>
<name>A0A9E2NZF4_9SPIR</name>
<dbReference type="AlphaFoldDB" id="A0A9E2NZF4"/>
<reference evidence="1" key="2">
    <citation type="submission" date="2021-04" db="EMBL/GenBank/DDBJ databases">
        <authorList>
            <person name="Gilroy R."/>
        </authorList>
    </citation>
    <scope>NUCLEOTIDE SEQUENCE</scope>
    <source>
        <strain evidence="1">Gambia15-2214</strain>
    </source>
</reference>
<protein>
    <submittedName>
        <fullName evidence="1">Uncharacterized protein</fullName>
    </submittedName>
</protein>
<dbReference type="Proteomes" id="UP000823914">
    <property type="component" value="Unassembled WGS sequence"/>
</dbReference>
<evidence type="ECO:0000313" key="1">
    <source>
        <dbReference type="EMBL" id="MBU3850592.1"/>
    </source>
</evidence>
<accession>A0A9E2NZF4</accession>
<reference evidence="1" key="1">
    <citation type="journal article" date="2021" name="PeerJ">
        <title>Extensive microbial diversity within the chicken gut microbiome revealed by metagenomics and culture.</title>
        <authorList>
            <person name="Gilroy R."/>
            <person name="Ravi A."/>
            <person name="Getino M."/>
            <person name="Pursley I."/>
            <person name="Horton D.L."/>
            <person name="Alikhan N.F."/>
            <person name="Baker D."/>
            <person name="Gharbi K."/>
            <person name="Hall N."/>
            <person name="Watson M."/>
            <person name="Adriaenssens E.M."/>
            <person name="Foster-Nyarko E."/>
            <person name="Jarju S."/>
            <person name="Secka A."/>
            <person name="Antonio M."/>
            <person name="Oren A."/>
            <person name="Chaudhuri R.R."/>
            <person name="La Ragione R."/>
            <person name="Hildebrand F."/>
            <person name="Pallen M.J."/>
        </authorList>
    </citation>
    <scope>NUCLEOTIDE SEQUENCE</scope>
    <source>
        <strain evidence="1">Gambia15-2214</strain>
    </source>
</reference>
<sequence>MKDEKVVREEDFVPVDIEDFFDSEDTSTDDFSTDIVVLTDSESQIVNKLLDYLKDVSPETHTGLLDRLADLQRLVSNITLFPSLLQRQIIMGETRTQYTLVEALLTHRDGDKILHLPSKAILGKGFLVAKYHTFNSMYRIAQNAGMDKKDVLELQKAASIILFTIMVEDVYLDLIDDQTLSYDIRRQIAFALIILWEYRYDQNVSEAAPVLQTVWEARRNLAPAFGTMVGTSELLLISIQMDEEWTAFLKTCLANQDVSQAMEEFLFGLSHEQILKLKNILRERGITAIGRDEISSFLEQDVKTDVASDLRDFYMQYTVRRDNARTRKRLGIPGPKSTLEDHYMRFILEKNKEKQQNDAYAE</sequence>
<proteinExistence type="predicted"/>